<keyword evidence="6 7" id="KW-0472">Membrane</keyword>
<accession>A0A8D4UTD5</accession>
<gene>
    <name evidence="8" type="ORF">Dia5BBH33_01770</name>
</gene>
<feature type="transmembrane region" description="Helical" evidence="7">
    <location>
        <begin position="172"/>
        <end position="187"/>
    </location>
</feature>
<sequence>MTIYLSLIWEFIKTGLFAIGGGLAALPFITDIGQRTGWYTTSDIANMIAVAESCPGPLGVNMATYAGYLTTGVLGGVTAVIAFTIPAIFIISAIYSVLNKFRTSQAVARIFYGLRPASTALIAAAEIGVVKVALLHMDTFKATGSIASIFNWKCIILAAVVYYTLVKFKKHPFFYIIASAAAGIAFGL</sequence>
<reference evidence="9" key="1">
    <citation type="submission" date="2019-05" db="EMBL/GenBank/DDBJ databases">
        <title>Complete genome sequencing of Dialister sp. strain 5BBH33.</title>
        <authorList>
            <person name="Sakamoto M."/>
            <person name="Murakami T."/>
            <person name="Mori H."/>
        </authorList>
    </citation>
    <scope>NUCLEOTIDE SEQUENCE [LARGE SCALE GENOMIC DNA]</scope>
    <source>
        <strain evidence="9">5BBH33</strain>
    </source>
</reference>
<evidence type="ECO:0000256" key="5">
    <source>
        <dbReference type="ARBA" id="ARBA00022989"/>
    </source>
</evidence>
<keyword evidence="3" id="KW-1003">Cell membrane</keyword>
<proteinExistence type="inferred from homology"/>
<dbReference type="EMBL" id="AP019697">
    <property type="protein sequence ID" value="BBK24242.1"/>
    <property type="molecule type" value="Genomic_DNA"/>
</dbReference>
<comment type="similarity">
    <text evidence="2">Belongs to the chromate ion transporter (CHR) (TC 2.A.51) family.</text>
</comment>
<evidence type="ECO:0000256" key="2">
    <source>
        <dbReference type="ARBA" id="ARBA00005262"/>
    </source>
</evidence>
<dbReference type="Proteomes" id="UP000320585">
    <property type="component" value="Chromosome"/>
</dbReference>
<evidence type="ECO:0000256" key="7">
    <source>
        <dbReference type="SAM" id="Phobius"/>
    </source>
</evidence>
<dbReference type="AlphaFoldDB" id="A0A8D4UTD5"/>
<dbReference type="GeneID" id="92715398"/>
<protein>
    <submittedName>
        <fullName evidence="8">Chromate transporter</fullName>
    </submittedName>
</protein>
<evidence type="ECO:0000256" key="6">
    <source>
        <dbReference type="ARBA" id="ARBA00023136"/>
    </source>
</evidence>
<dbReference type="GO" id="GO:0015109">
    <property type="term" value="F:chromate transmembrane transporter activity"/>
    <property type="evidence" value="ECO:0007669"/>
    <property type="project" value="InterPro"/>
</dbReference>
<name>A0A8D4UTD5_9FIRM</name>
<evidence type="ECO:0000256" key="4">
    <source>
        <dbReference type="ARBA" id="ARBA00022692"/>
    </source>
</evidence>
<evidence type="ECO:0000313" key="8">
    <source>
        <dbReference type="EMBL" id="BBK24242.1"/>
    </source>
</evidence>
<dbReference type="KEGG" id="dho:Dia5BBH33_01770"/>
<evidence type="ECO:0000256" key="3">
    <source>
        <dbReference type="ARBA" id="ARBA00022475"/>
    </source>
</evidence>
<dbReference type="PANTHER" id="PTHR43663">
    <property type="entry name" value="CHROMATE TRANSPORT PROTEIN-RELATED"/>
    <property type="match status" value="1"/>
</dbReference>
<dbReference type="Pfam" id="PF02417">
    <property type="entry name" value="Chromate_transp"/>
    <property type="match status" value="1"/>
</dbReference>
<comment type="subcellular location">
    <subcellularLocation>
        <location evidence="1">Cell membrane</location>
        <topology evidence="1">Multi-pass membrane protein</topology>
    </subcellularLocation>
</comment>
<feature type="transmembrane region" description="Helical" evidence="7">
    <location>
        <begin position="7"/>
        <end position="29"/>
    </location>
</feature>
<dbReference type="OrthoDB" id="9788907at2"/>
<dbReference type="RefSeq" id="WP_143332170.1">
    <property type="nucleotide sequence ID" value="NZ_AP019697.1"/>
</dbReference>
<dbReference type="InterPro" id="IPR003370">
    <property type="entry name" value="Chromate_transpt"/>
</dbReference>
<dbReference type="InterPro" id="IPR052518">
    <property type="entry name" value="CHR_Transporter"/>
</dbReference>
<keyword evidence="9" id="KW-1185">Reference proteome</keyword>
<evidence type="ECO:0000256" key="1">
    <source>
        <dbReference type="ARBA" id="ARBA00004651"/>
    </source>
</evidence>
<dbReference type="GO" id="GO:0005886">
    <property type="term" value="C:plasma membrane"/>
    <property type="evidence" value="ECO:0007669"/>
    <property type="project" value="UniProtKB-SubCell"/>
</dbReference>
<organism evidence="8 9">
    <name type="scientific">Dialister hominis</name>
    <dbReference type="NCBI Taxonomy" id="2582419"/>
    <lineage>
        <taxon>Bacteria</taxon>
        <taxon>Bacillati</taxon>
        <taxon>Bacillota</taxon>
        <taxon>Negativicutes</taxon>
        <taxon>Veillonellales</taxon>
        <taxon>Veillonellaceae</taxon>
        <taxon>Dialister</taxon>
    </lineage>
</organism>
<keyword evidence="4 7" id="KW-0812">Transmembrane</keyword>
<feature type="transmembrane region" description="Helical" evidence="7">
    <location>
        <begin position="65"/>
        <end position="98"/>
    </location>
</feature>
<feature type="transmembrane region" description="Helical" evidence="7">
    <location>
        <begin position="110"/>
        <end position="134"/>
    </location>
</feature>
<feature type="transmembrane region" description="Helical" evidence="7">
    <location>
        <begin position="146"/>
        <end position="165"/>
    </location>
</feature>
<evidence type="ECO:0000313" key="9">
    <source>
        <dbReference type="Proteomes" id="UP000320585"/>
    </source>
</evidence>
<keyword evidence="5 7" id="KW-1133">Transmembrane helix</keyword>
<dbReference type="PANTHER" id="PTHR43663:SF1">
    <property type="entry name" value="CHROMATE TRANSPORTER"/>
    <property type="match status" value="1"/>
</dbReference>